<proteinExistence type="predicted"/>
<keyword evidence="1" id="KW-0472">Membrane</keyword>
<organism evidence="2 3">
    <name type="scientific">Listeria booriae</name>
    <dbReference type="NCBI Taxonomy" id="1552123"/>
    <lineage>
        <taxon>Bacteria</taxon>
        <taxon>Bacillati</taxon>
        <taxon>Bacillota</taxon>
        <taxon>Bacilli</taxon>
        <taxon>Bacillales</taxon>
        <taxon>Listeriaceae</taxon>
        <taxon>Listeria</taxon>
    </lineage>
</organism>
<accession>A0A842AER8</accession>
<protein>
    <submittedName>
        <fullName evidence="2">Uncharacterized protein</fullName>
    </submittedName>
</protein>
<evidence type="ECO:0000313" key="3">
    <source>
        <dbReference type="Proteomes" id="UP000574104"/>
    </source>
</evidence>
<evidence type="ECO:0000256" key="1">
    <source>
        <dbReference type="SAM" id="Phobius"/>
    </source>
</evidence>
<comment type="caution">
    <text evidence="2">The sequence shown here is derived from an EMBL/GenBank/DDBJ whole genome shotgun (WGS) entry which is preliminary data.</text>
</comment>
<name>A0A842AER8_9LIST</name>
<dbReference type="AlphaFoldDB" id="A0A842AER8"/>
<sequence length="221" mass="24180">MKKKITPLKASLYGISALILMLVIVVVASIYNNNAAEKKLSSDASEDIIQVPERDSNVDEGEVSTENQSIQPMTYKIGEDLPAGEYYLEANSEGGYFQISSDSTGSNDSIIANGNFTTNAIVTVTDGQYFKFSGSEAMPFSEYTPSHNDSVEDGMYKVGIDFPPGEYKLESTSDTGYLEVSSDSKHSMNSIISNDNFEGQTYITLKDGQYLKLSNAKLFLK</sequence>
<keyword evidence="1" id="KW-0812">Transmembrane</keyword>
<dbReference type="RefSeq" id="WP_185434258.1">
    <property type="nucleotide sequence ID" value="NZ_JAARSH010000002.1"/>
</dbReference>
<dbReference type="Proteomes" id="UP000574104">
    <property type="component" value="Unassembled WGS sequence"/>
</dbReference>
<keyword evidence="1" id="KW-1133">Transmembrane helix</keyword>
<dbReference type="EMBL" id="JAARSH010000002">
    <property type="protein sequence ID" value="MBC1615364.1"/>
    <property type="molecule type" value="Genomic_DNA"/>
</dbReference>
<reference evidence="2 3" key="1">
    <citation type="submission" date="2020-03" db="EMBL/GenBank/DDBJ databases">
        <title>Soil Listeria distribution.</title>
        <authorList>
            <person name="Liao J."/>
            <person name="Wiedmann M."/>
        </authorList>
    </citation>
    <scope>NUCLEOTIDE SEQUENCE [LARGE SCALE GENOMIC DNA]</scope>
    <source>
        <strain evidence="2 3">FSL L7-1299</strain>
    </source>
</reference>
<gene>
    <name evidence="2" type="ORF">HB904_04145</name>
</gene>
<evidence type="ECO:0000313" key="2">
    <source>
        <dbReference type="EMBL" id="MBC1615364.1"/>
    </source>
</evidence>
<feature type="transmembrane region" description="Helical" evidence="1">
    <location>
        <begin position="12"/>
        <end position="31"/>
    </location>
</feature>